<dbReference type="EMBL" id="KZ819634">
    <property type="protein sequence ID" value="PWN93877.1"/>
    <property type="molecule type" value="Genomic_DNA"/>
</dbReference>
<evidence type="ECO:0000256" key="3">
    <source>
        <dbReference type="ARBA" id="ARBA00022989"/>
    </source>
</evidence>
<keyword evidence="4 6" id="KW-0472">Membrane</keyword>
<evidence type="ECO:0000256" key="5">
    <source>
        <dbReference type="SAM" id="MobiDB-lite"/>
    </source>
</evidence>
<feature type="transmembrane region" description="Helical" evidence="6">
    <location>
        <begin position="131"/>
        <end position="153"/>
    </location>
</feature>
<dbReference type="STRING" id="215250.A0A316YWS8"/>
<dbReference type="GO" id="GO:0000329">
    <property type="term" value="C:fungal-type vacuole membrane"/>
    <property type="evidence" value="ECO:0007669"/>
    <property type="project" value="TreeGrafter"/>
</dbReference>
<feature type="transmembrane region" description="Helical" evidence="6">
    <location>
        <begin position="370"/>
        <end position="391"/>
    </location>
</feature>
<accession>A0A316YWS8</accession>
<gene>
    <name evidence="8" type="ORF">FA10DRAFT_264470</name>
</gene>
<feature type="transmembrane region" description="Helical" evidence="6">
    <location>
        <begin position="483"/>
        <end position="500"/>
    </location>
</feature>
<comment type="subcellular location">
    <subcellularLocation>
        <location evidence="1">Membrane</location>
        <topology evidence="1">Multi-pass membrane protein</topology>
    </subcellularLocation>
</comment>
<sequence length="627" mass="67102">MTRRLSSASASSALAPGGGFKDDEPTSVKLLRGASLLCSFLVALSAGSNYGFSSYSPQLQERLALTSTQINIVGVMGNVGVYLSGPFWGRLVDKRGPKVALAVGAVLVLIGYGGLSTSYEKTFPSTPSIGLLAVLSLLTGLGNSAAFTAAMNAQAKSWSQARRGVCTALVLSGFGLSAFFYSSLSHTLFPGKTGDYLLLLAFGSSLTFVVGFFVIRIIPAATERAAIDGATNQGGQSATLRRSSSLGQDRANDEDGEGEDSIRRPLAYTRRRTSSEVGGRAYAHLSQPHEDEGSCTSETEEDEDDIENEAGSLGRDGRFEERQGLLGSSSRDNLSRGDTSISKHQDQSRAKRHHEHIDLTGWKLMKKVDFILLFVIMGLISGTGLLVINNIGTITKTLYEYNKPHHIDPESNLGALHKALDAIHSIPARDEIVAQGHQTPADVQQLQAHQVSAISLGNAIGRIAIGLLSDVFVTWTRSPRQRVWLLIPVCILALVSQGLAASPGTIDTVDKLIIVSSLTGLMYGTLFGLCPVLTFEWFGLRHFSQNWGIVSLNPVIAGNIFNLLFGSIYDSHVPKGAPAHLCPYGEECFRAVFEVTEGAAVVALGLSLVIILRRAGRPEWTKGQGAR</sequence>
<dbReference type="GeneID" id="37042575"/>
<keyword evidence="2 6" id="KW-0812">Transmembrane</keyword>
<feature type="transmembrane region" description="Helical" evidence="6">
    <location>
        <begin position="589"/>
        <end position="612"/>
    </location>
</feature>
<organism evidence="8 9">
    <name type="scientific">Acaromyces ingoldii</name>
    <dbReference type="NCBI Taxonomy" id="215250"/>
    <lineage>
        <taxon>Eukaryota</taxon>
        <taxon>Fungi</taxon>
        <taxon>Dikarya</taxon>
        <taxon>Basidiomycota</taxon>
        <taxon>Ustilaginomycotina</taxon>
        <taxon>Exobasidiomycetes</taxon>
        <taxon>Exobasidiales</taxon>
        <taxon>Cryptobasidiaceae</taxon>
        <taxon>Acaromyces</taxon>
    </lineage>
</organism>
<feature type="compositionally biased region" description="Low complexity" evidence="5">
    <location>
        <begin position="1"/>
        <end position="15"/>
    </location>
</feature>
<dbReference type="PANTHER" id="PTHR21576">
    <property type="entry name" value="UNCHARACTERIZED NODULIN-LIKE PROTEIN"/>
    <property type="match status" value="1"/>
</dbReference>
<feature type="transmembrane region" description="Helical" evidence="6">
    <location>
        <begin position="196"/>
        <end position="215"/>
    </location>
</feature>
<dbReference type="Proteomes" id="UP000245768">
    <property type="component" value="Unassembled WGS sequence"/>
</dbReference>
<evidence type="ECO:0000256" key="4">
    <source>
        <dbReference type="ARBA" id="ARBA00023136"/>
    </source>
</evidence>
<dbReference type="Gene3D" id="1.20.1250.20">
    <property type="entry name" value="MFS general substrate transporter like domains"/>
    <property type="match status" value="2"/>
</dbReference>
<evidence type="ECO:0000313" key="9">
    <source>
        <dbReference type="Proteomes" id="UP000245768"/>
    </source>
</evidence>
<feature type="compositionally biased region" description="Polar residues" evidence="5">
    <location>
        <begin position="326"/>
        <end position="340"/>
    </location>
</feature>
<dbReference type="PANTHER" id="PTHR21576:SF160">
    <property type="entry name" value="NODULIN-LIKE DOMAIN-CONTAINING PROTEIN"/>
    <property type="match status" value="1"/>
</dbReference>
<evidence type="ECO:0000259" key="7">
    <source>
        <dbReference type="Pfam" id="PF06813"/>
    </source>
</evidence>
<evidence type="ECO:0000256" key="6">
    <source>
        <dbReference type="SAM" id="Phobius"/>
    </source>
</evidence>
<evidence type="ECO:0000313" key="8">
    <source>
        <dbReference type="EMBL" id="PWN93877.1"/>
    </source>
</evidence>
<evidence type="ECO:0000256" key="2">
    <source>
        <dbReference type="ARBA" id="ARBA00022692"/>
    </source>
</evidence>
<feature type="transmembrane region" description="Helical" evidence="6">
    <location>
        <begin position="31"/>
        <end position="52"/>
    </location>
</feature>
<feature type="transmembrane region" description="Helical" evidence="6">
    <location>
        <begin position="547"/>
        <end position="569"/>
    </location>
</feature>
<feature type="region of interest" description="Disordered" evidence="5">
    <location>
        <begin position="229"/>
        <end position="354"/>
    </location>
</feature>
<dbReference type="InterPro" id="IPR010658">
    <property type="entry name" value="Nodulin-like"/>
</dbReference>
<feature type="compositionally biased region" description="Polar residues" evidence="5">
    <location>
        <begin position="230"/>
        <end position="247"/>
    </location>
</feature>
<feature type="transmembrane region" description="Helical" evidence="6">
    <location>
        <begin position="512"/>
        <end position="535"/>
    </location>
</feature>
<feature type="domain" description="Nodulin-like" evidence="7">
    <location>
        <begin position="35"/>
        <end position="224"/>
    </location>
</feature>
<feature type="compositionally biased region" description="Acidic residues" evidence="5">
    <location>
        <begin position="298"/>
        <end position="308"/>
    </location>
</feature>
<dbReference type="AlphaFoldDB" id="A0A316YWS8"/>
<dbReference type="InterPro" id="IPR036259">
    <property type="entry name" value="MFS_trans_sf"/>
</dbReference>
<feature type="region of interest" description="Disordered" evidence="5">
    <location>
        <begin position="1"/>
        <end position="20"/>
    </location>
</feature>
<protein>
    <submittedName>
        <fullName evidence="8">MFS general substrate transporter</fullName>
    </submittedName>
</protein>
<dbReference type="InParanoid" id="A0A316YWS8"/>
<reference evidence="8 9" key="1">
    <citation type="journal article" date="2018" name="Mol. Biol. Evol.">
        <title>Broad Genomic Sampling Reveals a Smut Pathogenic Ancestry of the Fungal Clade Ustilaginomycotina.</title>
        <authorList>
            <person name="Kijpornyongpan T."/>
            <person name="Mondo S.J."/>
            <person name="Barry K."/>
            <person name="Sandor L."/>
            <person name="Lee J."/>
            <person name="Lipzen A."/>
            <person name="Pangilinan J."/>
            <person name="LaButti K."/>
            <person name="Hainaut M."/>
            <person name="Henrissat B."/>
            <person name="Grigoriev I.V."/>
            <person name="Spatafora J.W."/>
            <person name="Aime M.C."/>
        </authorList>
    </citation>
    <scope>NUCLEOTIDE SEQUENCE [LARGE SCALE GENOMIC DNA]</scope>
    <source>
        <strain evidence="8 9">MCA 4198</strain>
    </source>
</reference>
<feature type="transmembrane region" description="Helical" evidence="6">
    <location>
        <begin position="459"/>
        <end position="476"/>
    </location>
</feature>
<proteinExistence type="predicted"/>
<dbReference type="RefSeq" id="XP_025381075.1">
    <property type="nucleotide sequence ID" value="XM_025520659.1"/>
</dbReference>
<dbReference type="Pfam" id="PF06813">
    <property type="entry name" value="Nodulin-like"/>
    <property type="match status" value="1"/>
</dbReference>
<feature type="transmembrane region" description="Helical" evidence="6">
    <location>
        <begin position="165"/>
        <end position="184"/>
    </location>
</feature>
<evidence type="ECO:0000256" key="1">
    <source>
        <dbReference type="ARBA" id="ARBA00004141"/>
    </source>
</evidence>
<feature type="transmembrane region" description="Helical" evidence="6">
    <location>
        <begin position="99"/>
        <end position="119"/>
    </location>
</feature>
<dbReference type="SUPFAM" id="SSF103473">
    <property type="entry name" value="MFS general substrate transporter"/>
    <property type="match status" value="1"/>
</dbReference>
<name>A0A316YWS8_9BASI</name>
<keyword evidence="3 6" id="KW-1133">Transmembrane helix</keyword>
<dbReference type="OrthoDB" id="410267at2759"/>
<keyword evidence="9" id="KW-1185">Reference proteome</keyword>